<reference evidence="1" key="1">
    <citation type="submission" date="2013-07" db="EMBL/GenBank/DDBJ databases">
        <title>The genome of Eucalyptus grandis.</title>
        <authorList>
            <person name="Schmutz J."/>
            <person name="Hayes R."/>
            <person name="Myburg A."/>
            <person name="Tuskan G."/>
            <person name="Grattapaglia D."/>
            <person name="Rokhsar D.S."/>
        </authorList>
    </citation>
    <scope>NUCLEOTIDE SEQUENCE</scope>
    <source>
        <tissue evidence="1">Leaf extractions</tissue>
    </source>
</reference>
<dbReference type="Gramene" id="KCW62489">
    <property type="protein sequence ID" value="KCW62489"/>
    <property type="gene ID" value="EUGRSUZ_H05127"/>
</dbReference>
<protein>
    <submittedName>
        <fullName evidence="1">Uncharacterized protein</fullName>
    </submittedName>
</protein>
<dbReference type="EMBL" id="KK198760">
    <property type="protein sequence ID" value="KCW62489.1"/>
    <property type="molecule type" value="Genomic_DNA"/>
</dbReference>
<sequence length="115" mass="13762">MKRRRVEGFWVYGFTLFGQEGYRAETGKLLTTQREFFFFKFLNGYLNYIQKWKMQTCSRTSVPHSPLVYSGDSGLIITQINYSLKSRVSFKEIIFQREDLIYRVGGFFFFFNNLL</sequence>
<accession>A0A059B8Z8</accession>
<evidence type="ECO:0000313" key="1">
    <source>
        <dbReference type="EMBL" id="KCW62489.1"/>
    </source>
</evidence>
<proteinExistence type="predicted"/>
<organism evidence="1">
    <name type="scientific">Eucalyptus grandis</name>
    <name type="common">Flooded gum</name>
    <dbReference type="NCBI Taxonomy" id="71139"/>
    <lineage>
        <taxon>Eukaryota</taxon>
        <taxon>Viridiplantae</taxon>
        <taxon>Streptophyta</taxon>
        <taxon>Embryophyta</taxon>
        <taxon>Tracheophyta</taxon>
        <taxon>Spermatophyta</taxon>
        <taxon>Magnoliopsida</taxon>
        <taxon>eudicotyledons</taxon>
        <taxon>Gunneridae</taxon>
        <taxon>Pentapetalae</taxon>
        <taxon>rosids</taxon>
        <taxon>malvids</taxon>
        <taxon>Myrtales</taxon>
        <taxon>Myrtaceae</taxon>
        <taxon>Myrtoideae</taxon>
        <taxon>Eucalypteae</taxon>
        <taxon>Eucalyptus</taxon>
    </lineage>
</organism>
<dbReference type="AlphaFoldDB" id="A0A059B8Z8"/>
<gene>
    <name evidence="1" type="ORF">EUGRSUZ_H05127</name>
</gene>
<name>A0A059B8Z8_EUCGR</name>
<dbReference type="InParanoid" id="A0A059B8Z8"/>